<keyword evidence="4 5" id="KW-0472">Membrane</keyword>
<proteinExistence type="predicted"/>
<name>A0ABY4CGZ3_9BACT</name>
<keyword evidence="3 5" id="KW-1133">Transmembrane helix</keyword>
<evidence type="ECO:0000256" key="3">
    <source>
        <dbReference type="ARBA" id="ARBA00022989"/>
    </source>
</evidence>
<dbReference type="EMBL" id="CP093442">
    <property type="protein sequence ID" value="UOF01480.1"/>
    <property type="molecule type" value="Genomic_DNA"/>
</dbReference>
<dbReference type="RefSeq" id="WP_243537920.1">
    <property type="nucleotide sequence ID" value="NZ_CP093442.1"/>
</dbReference>
<evidence type="ECO:0000313" key="6">
    <source>
        <dbReference type="EMBL" id="UOF01480.1"/>
    </source>
</evidence>
<accession>A0ABY4CGZ3</accession>
<evidence type="ECO:0000313" key="7">
    <source>
        <dbReference type="Proteomes" id="UP000830116"/>
    </source>
</evidence>
<evidence type="ECO:0000256" key="1">
    <source>
        <dbReference type="ARBA" id="ARBA00022475"/>
    </source>
</evidence>
<dbReference type="InterPro" id="IPR006008">
    <property type="entry name" value="YciB"/>
</dbReference>
<feature type="transmembrane region" description="Helical" evidence="5">
    <location>
        <begin position="35"/>
        <end position="55"/>
    </location>
</feature>
<reference evidence="6" key="1">
    <citation type="submission" date="2022-03" db="EMBL/GenBank/DDBJ databases">
        <title>Genome Identification and Characterization of new species Bdellovibrio reynosense LBG001 sp. nov. from a Mexico soil sample.</title>
        <authorList>
            <person name="Camilli A."/>
            <person name="Ajao Y."/>
            <person name="Guo X."/>
        </authorList>
    </citation>
    <scope>NUCLEOTIDE SEQUENCE</scope>
    <source>
        <strain evidence="6">LBG001</strain>
    </source>
</reference>
<feature type="transmembrane region" description="Helical" evidence="5">
    <location>
        <begin position="134"/>
        <end position="155"/>
    </location>
</feature>
<evidence type="ECO:0000256" key="2">
    <source>
        <dbReference type="ARBA" id="ARBA00022692"/>
    </source>
</evidence>
<keyword evidence="7" id="KW-1185">Reference proteome</keyword>
<feature type="transmembrane region" description="Helical" evidence="5">
    <location>
        <begin position="93"/>
        <end position="113"/>
    </location>
</feature>
<protein>
    <submittedName>
        <fullName evidence="6">Septation protein IspZ</fullName>
    </submittedName>
</protein>
<dbReference type="PANTHER" id="PTHR36917">
    <property type="entry name" value="INTRACELLULAR SEPTATION PROTEIN A-RELATED"/>
    <property type="match status" value="1"/>
</dbReference>
<dbReference type="PANTHER" id="PTHR36917:SF1">
    <property type="entry name" value="INNER MEMBRANE-SPANNING PROTEIN YCIB"/>
    <property type="match status" value="1"/>
</dbReference>
<evidence type="ECO:0000256" key="5">
    <source>
        <dbReference type="SAM" id="Phobius"/>
    </source>
</evidence>
<sequence>MKIKEANPKAQAASLFFAGLLPVIAFTVIEEYYGIMAGLIAGMIFGAGEIIYELIKYRKVQKLTWFGNGMLLGLGAVSLISSEGIWFKLQPAIMEGIFAVILWGSVVIGKPLLSTLAEMQGAQLPDFIKARMKGMTIRSGFFFAIHTGLAIWAAFKWSSRDWALLKGVGLTVSFILYLVIEGILIRRAVLKLKQDENPRP</sequence>
<organism evidence="6 7">
    <name type="scientific">Bdellovibrio reynosensis</name>
    <dbReference type="NCBI Taxonomy" id="2835041"/>
    <lineage>
        <taxon>Bacteria</taxon>
        <taxon>Pseudomonadati</taxon>
        <taxon>Bdellovibrionota</taxon>
        <taxon>Bdellovibrionia</taxon>
        <taxon>Bdellovibrionales</taxon>
        <taxon>Pseudobdellovibrionaceae</taxon>
        <taxon>Bdellovibrio</taxon>
    </lineage>
</organism>
<gene>
    <name evidence="6" type="ORF">MNR06_00745</name>
</gene>
<dbReference type="Proteomes" id="UP000830116">
    <property type="component" value="Chromosome"/>
</dbReference>
<keyword evidence="1" id="KW-1003">Cell membrane</keyword>
<dbReference type="Pfam" id="PF04279">
    <property type="entry name" value="IspA"/>
    <property type="match status" value="1"/>
</dbReference>
<feature type="transmembrane region" description="Helical" evidence="5">
    <location>
        <begin position="167"/>
        <end position="185"/>
    </location>
</feature>
<evidence type="ECO:0000256" key="4">
    <source>
        <dbReference type="ARBA" id="ARBA00023136"/>
    </source>
</evidence>
<feature type="transmembrane region" description="Helical" evidence="5">
    <location>
        <begin position="67"/>
        <end position="87"/>
    </location>
</feature>
<keyword evidence="2 5" id="KW-0812">Transmembrane</keyword>